<gene>
    <name evidence="1" type="ORF">GN958_ATG04526</name>
</gene>
<name>A0A8S9UYS1_PHYIN</name>
<evidence type="ECO:0000313" key="2">
    <source>
        <dbReference type="Proteomes" id="UP000704712"/>
    </source>
</evidence>
<accession>A0A8S9UYS1</accession>
<feature type="non-terminal residue" evidence="1">
    <location>
        <position position="117"/>
    </location>
</feature>
<reference evidence="1" key="1">
    <citation type="submission" date="2020-03" db="EMBL/GenBank/DDBJ databases">
        <title>Hybrid Assembly of Korean Phytophthora infestans isolates.</title>
        <authorList>
            <person name="Prokchorchik M."/>
            <person name="Lee Y."/>
            <person name="Seo J."/>
            <person name="Cho J.-H."/>
            <person name="Park Y.-E."/>
            <person name="Jang D.-C."/>
            <person name="Im J.-S."/>
            <person name="Choi J.-G."/>
            <person name="Park H.-J."/>
            <person name="Lee G.-B."/>
            <person name="Lee Y.-G."/>
            <person name="Hong S.-Y."/>
            <person name="Cho K."/>
            <person name="Sohn K.H."/>
        </authorList>
    </citation>
    <scope>NUCLEOTIDE SEQUENCE</scope>
    <source>
        <strain evidence="1">KR_2_A2</strain>
    </source>
</reference>
<dbReference type="EMBL" id="JAACNO010000629">
    <property type="protein sequence ID" value="KAF4146286.1"/>
    <property type="molecule type" value="Genomic_DNA"/>
</dbReference>
<dbReference type="Proteomes" id="UP000704712">
    <property type="component" value="Unassembled WGS sequence"/>
</dbReference>
<comment type="caution">
    <text evidence="1">The sequence shown here is derived from an EMBL/GenBank/DDBJ whole genome shotgun (WGS) entry which is preliminary data.</text>
</comment>
<protein>
    <submittedName>
        <fullName evidence="1">Uncharacterized protein</fullName>
    </submittedName>
</protein>
<organism evidence="1 2">
    <name type="scientific">Phytophthora infestans</name>
    <name type="common">Potato late blight agent</name>
    <name type="synonym">Botrytis infestans</name>
    <dbReference type="NCBI Taxonomy" id="4787"/>
    <lineage>
        <taxon>Eukaryota</taxon>
        <taxon>Sar</taxon>
        <taxon>Stramenopiles</taxon>
        <taxon>Oomycota</taxon>
        <taxon>Peronosporomycetes</taxon>
        <taxon>Peronosporales</taxon>
        <taxon>Peronosporaceae</taxon>
        <taxon>Phytophthora</taxon>
    </lineage>
</organism>
<evidence type="ECO:0000313" key="1">
    <source>
        <dbReference type="EMBL" id="KAF4146286.1"/>
    </source>
</evidence>
<sequence>KAFWRELRDARSGLRAYFAFSNANRTKGFKASDVHDTRLPGIPAALRIRLGSQQAASLSSEEAHTSKMLKGQPLYTTMMLEYIKTNHRRCFNYYVTGKKTIVSADNAMMRLLQRFSK</sequence>
<proteinExistence type="predicted"/>
<feature type="non-terminal residue" evidence="1">
    <location>
        <position position="1"/>
    </location>
</feature>
<dbReference type="AlphaFoldDB" id="A0A8S9UYS1"/>